<organism evidence="2 3">
    <name type="scientific">Deinococcus cellulosilyticus (strain DSM 18568 / NBRC 106333 / KACC 11606 / 5516J-15)</name>
    <dbReference type="NCBI Taxonomy" id="1223518"/>
    <lineage>
        <taxon>Bacteria</taxon>
        <taxon>Thermotogati</taxon>
        <taxon>Deinococcota</taxon>
        <taxon>Deinococci</taxon>
        <taxon>Deinococcales</taxon>
        <taxon>Deinococcaceae</taxon>
        <taxon>Deinococcus</taxon>
    </lineage>
</organism>
<reference evidence="2 3" key="1">
    <citation type="submission" date="2019-07" db="EMBL/GenBank/DDBJ databases">
        <title>Whole genome shotgun sequence of Deinococcus cellulosilyticus NBRC 106333.</title>
        <authorList>
            <person name="Hosoyama A."/>
            <person name="Uohara A."/>
            <person name="Ohji S."/>
            <person name="Ichikawa N."/>
        </authorList>
    </citation>
    <scope>NUCLEOTIDE SEQUENCE [LARGE SCALE GENOMIC DNA]</scope>
    <source>
        <strain evidence="2 3">NBRC 106333</strain>
    </source>
</reference>
<dbReference type="Proteomes" id="UP000321306">
    <property type="component" value="Unassembled WGS sequence"/>
</dbReference>
<evidence type="ECO:0008006" key="4">
    <source>
        <dbReference type="Google" id="ProtNLM"/>
    </source>
</evidence>
<accession>A0A511MZH2</accession>
<dbReference type="EMBL" id="BJXB01000005">
    <property type="protein sequence ID" value="GEM45983.1"/>
    <property type="molecule type" value="Genomic_DNA"/>
</dbReference>
<proteinExistence type="predicted"/>
<name>A0A511MZH2_DEIC1</name>
<dbReference type="RefSeq" id="WP_146883742.1">
    <property type="nucleotide sequence ID" value="NZ_BJXB01000005.1"/>
</dbReference>
<keyword evidence="1" id="KW-1133">Transmembrane helix</keyword>
<feature type="transmembrane region" description="Helical" evidence="1">
    <location>
        <begin position="88"/>
        <end position="105"/>
    </location>
</feature>
<dbReference type="AlphaFoldDB" id="A0A511MZH2"/>
<dbReference type="OrthoDB" id="74134at2"/>
<keyword evidence="1" id="KW-0472">Membrane</keyword>
<feature type="transmembrane region" description="Helical" evidence="1">
    <location>
        <begin position="117"/>
        <end position="136"/>
    </location>
</feature>
<comment type="caution">
    <text evidence="2">The sequence shown here is derived from an EMBL/GenBank/DDBJ whole genome shotgun (WGS) entry which is preliminary data.</text>
</comment>
<keyword evidence="1" id="KW-0812">Transmembrane</keyword>
<protein>
    <recommendedName>
        <fullName evidence="4">DUF4345 domain-containing protein</fullName>
    </recommendedName>
</protein>
<gene>
    <name evidence="2" type="ORF">DC3_16180</name>
</gene>
<evidence type="ECO:0000313" key="2">
    <source>
        <dbReference type="EMBL" id="GEM45983.1"/>
    </source>
</evidence>
<feature type="transmembrane region" description="Helical" evidence="1">
    <location>
        <begin position="63"/>
        <end position="81"/>
    </location>
</feature>
<sequence length="142" mass="15635">MQTVQQTRLPGETAGLWYLALNFLVPGFWALISPQGFYQNFPLPGHPWVAADGPYNEHLLRDFGSLQLALAALTLASIFWPAQASTRVVAISTLIFGAPHLFYHVTHLHTFSQPADMIAAVTLLALQVIVPLLLLLHSPAKR</sequence>
<keyword evidence="3" id="KW-1185">Reference proteome</keyword>
<evidence type="ECO:0000256" key="1">
    <source>
        <dbReference type="SAM" id="Phobius"/>
    </source>
</evidence>
<feature type="transmembrane region" description="Helical" evidence="1">
    <location>
        <begin position="15"/>
        <end position="32"/>
    </location>
</feature>
<evidence type="ECO:0000313" key="3">
    <source>
        <dbReference type="Proteomes" id="UP000321306"/>
    </source>
</evidence>